<sequence length="394" mass="44417">MKECSELLHYDSTLLKALERIYGKDVDSFLNSILSPGSRLYIRVNTLRTSAETIIDRFNERGVEVYVDEELEEALYFPVKGPFKVNLVDKVIVVDKRAAESIYMGANVYAPGVLECKDVRKGNEATVVAEDGTPVANAIALVNCEEVLKADIRRGVVAETVNPVYKAPKIRESPEYLEGLIYPQSLAAMYVTHVLDPRPGELVVDACAAPGGKTSHIVEYSQGKAHVIAFDRSRRRLSEFLTNLERLRESQFVEVWRTDSRYLHLDFSWIRADKVVMDPPCTALGVRPKVLDSKTYRDVENASRYQAQLLRSAFHILKPGGVLVYSTCTVTVEENEEVIEGFVEEVRCAEVIEIDIKRGARGVLGYRYSDAFLRFHPNIHDTSGYFIAKIVRKC</sequence>
<dbReference type="InterPro" id="IPR049560">
    <property type="entry name" value="MeTrfase_RsmB-F_NOP2_cat"/>
</dbReference>
<dbReference type="Pfam" id="PF01472">
    <property type="entry name" value="PUA"/>
    <property type="match status" value="1"/>
</dbReference>
<dbReference type="EMBL" id="DSEU01000004">
    <property type="protein sequence ID" value="HEM66208.1"/>
    <property type="molecule type" value="Genomic_DNA"/>
</dbReference>
<dbReference type="CDD" id="cd02440">
    <property type="entry name" value="AdoMet_MTases"/>
    <property type="match status" value="1"/>
</dbReference>
<feature type="binding site" evidence="5">
    <location>
        <position position="236"/>
    </location>
    <ligand>
        <name>S-adenosyl-L-methionine</name>
        <dbReference type="ChEBI" id="CHEBI:59789"/>
    </ligand>
</feature>
<keyword evidence="4 5" id="KW-0694">RNA-binding</keyword>
<keyword evidence="1 5" id="KW-0489">Methyltransferase</keyword>
<evidence type="ECO:0000313" key="7">
    <source>
        <dbReference type="EMBL" id="HEM66208.1"/>
    </source>
</evidence>
<organism evidence="7">
    <name type="scientific">Ignisphaera aggregans</name>
    <dbReference type="NCBI Taxonomy" id="334771"/>
    <lineage>
        <taxon>Archaea</taxon>
        <taxon>Thermoproteota</taxon>
        <taxon>Thermoprotei</taxon>
        <taxon>Desulfurococcales</taxon>
        <taxon>Desulfurococcaceae</taxon>
        <taxon>Ignisphaera</taxon>
    </lineage>
</organism>
<feature type="binding site" evidence="5">
    <location>
        <position position="231"/>
    </location>
    <ligand>
        <name>S-adenosyl-L-methionine</name>
        <dbReference type="ChEBI" id="CHEBI:59789"/>
    </ligand>
</feature>
<comment type="caution">
    <text evidence="7">The sequence shown here is derived from an EMBL/GenBank/DDBJ whole genome shotgun (WGS) entry which is preliminary data.</text>
</comment>
<dbReference type="SUPFAM" id="SSF53335">
    <property type="entry name" value="S-adenosyl-L-methionine-dependent methyltransferases"/>
    <property type="match status" value="1"/>
</dbReference>
<comment type="similarity">
    <text evidence="5">Belongs to the class I-like SAM-binding methyltransferase superfamily. RsmB/NOP family.</text>
</comment>
<feature type="binding site" evidence="5">
    <location>
        <begin position="207"/>
        <end position="213"/>
    </location>
    <ligand>
        <name>S-adenosyl-L-methionine</name>
        <dbReference type="ChEBI" id="CHEBI:59789"/>
    </ligand>
</feature>
<dbReference type="InterPro" id="IPR023267">
    <property type="entry name" value="RCMT"/>
</dbReference>
<reference evidence="7" key="1">
    <citation type="journal article" date="2020" name="mSystems">
        <title>Genome- and Community-Level Interaction Insights into Carbon Utilization and Element Cycling Functions of Hydrothermarchaeota in Hydrothermal Sediment.</title>
        <authorList>
            <person name="Zhou Z."/>
            <person name="Liu Y."/>
            <person name="Xu W."/>
            <person name="Pan J."/>
            <person name="Luo Z.H."/>
            <person name="Li M."/>
        </authorList>
    </citation>
    <scope>NUCLEOTIDE SEQUENCE [LARGE SCALE GENOMIC DNA]</scope>
    <source>
        <strain evidence="7">SpSt-125</strain>
    </source>
</reference>
<evidence type="ECO:0000256" key="4">
    <source>
        <dbReference type="ARBA" id="ARBA00022884"/>
    </source>
</evidence>
<dbReference type="GO" id="GO:0006400">
    <property type="term" value="P:tRNA modification"/>
    <property type="evidence" value="ECO:0007669"/>
    <property type="project" value="UniProtKB-UniRule"/>
</dbReference>
<dbReference type="SMART" id="SM00359">
    <property type="entry name" value="PUA"/>
    <property type="match status" value="1"/>
</dbReference>
<feature type="binding site" evidence="5">
    <location>
        <position position="278"/>
    </location>
    <ligand>
        <name>S-adenosyl-L-methionine</name>
        <dbReference type="ChEBI" id="CHEBI:59789"/>
    </ligand>
</feature>
<dbReference type="Gene3D" id="3.40.50.150">
    <property type="entry name" value="Vaccinia Virus protein VP39"/>
    <property type="match status" value="1"/>
</dbReference>
<feature type="active site" description="Nucleophile" evidence="5">
    <location>
        <position position="328"/>
    </location>
</feature>
<name>A0A7J2U028_9CREN</name>
<dbReference type="InterPro" id="IPR002478">
    <property type="entry name" value="PUA"/>
</dbReference>
<dbReference type="InterPro" id="IPR029063">
    <property type="entry name" value="SAM-dependent_MTases_sf"/>
</dbReference>
<keyword evidence="2 5" id="KW-0808">Transferase</keyword>
<proteinExistence type="inferred from homology"/>
<evidence type="ECO:0000259" key="6">
    <source>
        <dbReference type="PROSITE" id="PS51686"/>
    </source>
</evidence>
<dbReference type="InterPro" id="IPR015947">
    <property type="entry name" value="PUA-like_sf"/>
</dbReference>
<dbReference type="HAMAP" id="MF_02237">
    <property type="entry name" value="NSUN6"/>
    <property type="match status" value="1"/>
</dbReference>
<dbReference type="AlphaFoldDB" id="A0A7J2U028"/>
<evidence type="ECO:0000256" key="3">
    <source>
        <dbReference type="ARBA" id="ARBA00022691"/>
    </source>
</evidence>
<feature type="domain" description="SAM-dependent MTase RsmB/NOP-type" evidence="6">
    <location>
        <begin position="102"/>
        <end position="393"/>
    </location>
</feature>
<gene>
    <name evidence="7" type="ORF">ENO26_01310</name>
</gene>
<dbReference type="EC" id="2.1.1.-" evidence="5"/>
<evidence type="ECO:0000256" key="2">
    <source>
        <dbReference type="ARBA" id="ARBA00022679"/>
    </source>
</evidence>
<accession>A0A7J2U028</accession>
<comment type="function">
    <text evidence="5">S-adenosyl-L-methionine-dependent methyltransferase that specifically methylates the C5 position of cytosine 72 in several tRNAs.</text>
</comment>
<dbReference type="PROSITE" id="PS51686">
    <property type="entry name" value="SAM_MT_RSMB_NOP"/>
    <property type="match status" value="1"/>
</dbReference>
<dbReference type="PANTHER" id="PTHR22807">
    <property type="entry name" value="NOP2 YEAST -RELATED NOL1/NOP2/FMU SUN DOMAIN-CONTAINING"/>
    <property type="match status" value="1"/>
</dbReference>
<dbReference type="CDD" id="cd07953">
    <property type="entry name" value="PUA"/>
    <property type="match status" value="1"/>
</dbReference>
<protein>
    <recommendedName>
        <fullName evidence="5">tRNA (cytosine(72)-C(5))-methyltransferase</fullName>
        <shortName evidence="5">tRNA:m(5)C72 MTase</shortName>
        <ecNumber evidence="5">2.1.1.-</ecNumber>
    </recommendedName>
</protein>
<comment type="catalytic activity">
    <reaction evidence="5">
        <text>cytidine(72) in tRNA + S-adenosyl-L-methionine = 5-methylcytidine(72) in tRNA + S-adenosyl-L-homocysteine + H(+)</text>
        <dbReference type="Rhea" id="RHEA:61988"/>
        <dbReference type="Rhea" id="RHEA-COMP:15996"/>
        <dbReference type="Rhea" id="RHEA-COMP:15997"/>
        <dbReference type="ChEBI" id="CHEBI:15378"/>
        <dbReference type="ChEBI" id="CHEBI:57856"/>
        <dbReference type="ChEBI" id="CHEBI:59789"/>
        <dbReference type="ChEBI" id="CHEBI:74483"/>
        <dbReference type="ChEBI" id="CHEBI:82748"/>
    </reaction>
</comment>
<evidence type="ECO:0000256" key="1">
    <source>
        <dbReference type="ARBA" id="ARBA00022603"/>
    </source>
</evidence>
<dbReference type="PRINTS" id="PR02008">
    <property type="entry name" value="RCMTFAMILY"/>
</dbReference>
<feature type="binding site" evidence="5">
    <location>
        <position position="259"/>
    </location>
    <ligand>
        <name>S-adenosyl-L-methionine</name>
        <dbReference type="ChEBI" id="CHEBI:59789"/>
    </ligand>
</feature>
<dbReference type="Pfam" id="PF01189">
    <property type="entry name" value="Methyltr_RsmB-F"/>
    <property type="match status" value="1"/>
</dbReference>
<dbReference type="InterPro" id="IPR036974">
    <property type="entry name" value="PUA_sf"/>
</dbReference>
<keyword evidence="3 5" id="KW-0949">S-adenosyl-L-methionine</keyword>
<dbReference type="PROSITE" id="PS50890">
    <property type="entry name" value="PUA"/>
    <property type="match status" value="1"/>
</dbReference>
<dbReference type="InterPro" id="IPR043699">
    <property type="entry name" value="NSUN6"/>
</dbReference>
<dbReference type="Gene3D" id="2.30.130.10">
    <property type="entry name" value="PUA domain"/>
    <property type="match status" value="1"/>
</dbReference>
<dbReference type="GO" id="GO:0016428">
    <property type="term" value="F:tRNA (cytidine-5-)-methyltransferase activity"/>
    <property type="evidence" value="ECO:0007669"/>
    <property type="project" value="UniProtKB-UniRule"/>
</dbReference>
<feature type="binding site" evidence="5">
    <location>
        <position position="305"/>
    </location>
    <ligand>
        <name>S-adenosyl-L-methionine</name>
        <dbReference type="ChEBI" id="CHEBI:59789"/>
    </ligand>
</feature>
<dbReference type="InterPro" id="IPR001678">
    <property type="entry name" value="MeTrfase_RsmB-F_NOP2_dom"/>
</dbReference>
<evidence type="ECO:0000256" key="5">
    <source>
        <dbReference type="HAMAP-Rule" id="MF_02237"/>
    </source>
</evidence>
<dbReference type="SUPFAM" id="SSF88697">
    <property type="entry name" value="PUA domain-like"/>
    <property type="match status" value="1"/>
</dbReference>
<dbReference type="GO" id="GO:0001510">
    <property type="term" value="P:RNA methylation"/>
    <property type="evidence" value="ECO:0007669"/>
    <property type="project" value="InterPro"/>
</dbReference>
<dbReference type="GO" id="GO:0000049">
    <property type="term" value="F:tRNA binding"/>
    <property type="evidence" value="ECO:0007669"/>
    <property type="project" value="UniProtKB-UniRule"/>
</dbReference>
<dbReference type="PANTHER" id="PTHR22807:SF34">
    <property type="entry name" value="TRNA (CYTOSINE(72)-C(5))-METHYLTRANSFERASE NSUN6"/>
    <property type="match status" value="1"/>
</dbReference>